<gene>
    <name evidence="1" type="ORF">OESDEN_19227</name>
</gene>
<protein>
    <submittedName>
        <fullName evidence="1">Uncharacterized protein</fullName>
    </submittedName>
</protein>
<evidence type="ECO:0000313" key="2">
    <source>
        <dbReference type="Proteomes" id="UP000053660"/>
    </source>
</evidence>
<dbReference type="Proteomes" id="UP000053660">
    <property type="component" value="Unassembled WGS sequence"/>
</dbReference>
<name>A0A0B1S841_OESDE</name>
<evidence type="ECO:0000313" key="1">
    <source>
        <dbReference type="EMBL" id="KHJ81089.1"/>
    </source>
</evidence>
<organism evidence="1 2">
    <name type="scientific">Oesophagostomum dentatum</name>
    <name type="common">Nodular worm</name>
    <dbReference type="NCBI Taxonomy" id="61180"/>
    <lineage>
        <taxon>Eukaryota</taxon>
        <taxon>Metazoa</taxon>
        <taxon>Ecdysozoa</taxon>
        <taxon>Nematoda</taxon>
        <taxon>Chromadorea</taxon>
        <taxon>Rhabditida</taxon>
        <taxon>Rhabditina</taxon>
        <taxon>Rhabditomorpha</taxon>
        <taxon>Strongyloidea</taxon>
        <taxon>Strongylidae</taxon>
        <taxon>Oesophagostomum</taxon>
    </lineage>
</organism>
<keyword evidence="2" id="KW-1185">Reference proteome</keyword>
<dbReference type="AlphaFoldDB" id="A0A0B1S841"/>
<dbReference type="EMBL" id="KN594275">
    <property type="protein sequence ID" value="KHJ81089.1"/>
    <property type="molecule type" value="Genomic_DNA"/>
</dbReference>
<proteinExistence type="predicted"/>
<reference evidence="1 2" key="1">
    <citation type="submission" date="2014-03" db="EMBL/GenBank/DDBJ databases">
        <title>Draft genome of the hookworm Oesophagostomum dentatum.</title>
        <authorList>
            <person name="Mitreva M."/>
        </authorList>
    </citation>
    <scope>NUCLEOTIDE SEQUENCE [LARGE SCALE GENOMIC DNA]</scope>
    <source>
        <strain evidence="1 2">OD-Hann</strain>
    </source>
</reference>
<accession>A0A0B1S841</accession>
<sequence length="93" mass="10462">MPDPPSIKSTSRAAAGVPSRVILHRQPLKPIYEEHIANPLSDLSAPTQRISYPDYSRGLFPEATNHAQPVFHHPTSVQTVERNEHNKSRARLF</sequence>